<comment type="caution">
    <text evidence="1">The sequence shown here is derived from an EMBL/GenBank/DDBJ whole genome shotgun (WGS) entry which is preliminary data.</text>
</comment>
<name>A0ABR2IK50_9EUKA</name>
<evidence type="ECO:0000313" key="2">
    <source>
        <dbReference type="Proteomes" id="UP001470230"/>
    </source>
</evidence>
<gene>
    <name evidence="1" type="ORF">M9Y10_011781</name>
</gene>
<dbReference type="Proteomes" id="UP001470230">
    <property type="component" value="Unassembled WGS sequence"/>
</dbReference>
<protein>
    <submittedName>
        <fullName evidence="1">Uncharacterized protein</fullName>
    </submittedName>
</protein>
<keyword evidence="2" id="KW-1185">Reference proteome</keyword>
<evidence type="ECO:0000313" key="1">
    <source>
        <dbReference type="EMBL" id="KAK8864085.1"/>
    </source>
</evidence>
<reference evidence="1 2" key="1">
    <citation type="submission" date="2024-04" db="EMBL/GenBank/DDBJ databases">
        <title>Tritrichomonas musculus Genome.</title>
        <authorList>
            <person name="Alves-Ferreira E."/>
            <person name="Grigg M."/>
            <person name="Lorenzi H."/>
            <person name="Galac M."/>
        </authorList>
    </citation>
    <scope>NUCLEOTIDE SEQUENCE [LARGE SCALE GENOMIC DNA]</scope>
    <source>
        <strain evidence="1 2">EAF2021</strain>
    </source>
</reference>
<dbReference type="EMBL" id="JAPFFF010000017">
    <property type="protein sequence ID" value="KAK8864085.1"/>
    <property type="molecule type" value="Genomic_DNA"/>
</dbReference>
<organism evidence="1 2">
    <name type="scientific">Tritrichomonas musculus</name>
    <dbReference type="NCBI Taxonomy" id="1915356"/>
    <lineage>
        <taxon>Eukaryota</taxon>
        <taxon>Metamonada</taxon>
        <taxon>Parabasalia</taxon>
        <taxon>Tritrichomonadida</taxon>
        <taxon>Tritrichomonadidae</taxon>
        <taxon>Tritrichomonas</taxon>
    </lineage>
</organism>
<sequence>MILLLIQNNLLKIDSYISEEIIKSETDRLFFYPEIKPFLKEETIVKIEELIKKDPNLMNSFELKRDKGENDSYISKLIRQDLIAEFVAHVNQANISLSETIITPSIFETNSFLLDKEPTLIEYAAFF</sequence>
<accession>A0ABR2IK50</accession>
<proteinExistence type="predicted"/>